<organism evidence="1">
    <name type="scientific">marine sediment metagenome</name>
    <dbReference type="NCBI Taxonomy" id="412755"/>
    <lineage>
        <taxon>unclassified sequences</taxon>
        <taxon>metagenomes</taxon>
        <taxon>ecological metagenomes</taxon>
    </lineage>
</organism>
<dbReference type="PANTHER" id="PTHR40084:SF1">
    <property type="entry name" value="PHOSPHOTRANSFERASE"/>
    <property type="match status" value="1"/>
</dbReference>
<comment type="caution">
    <text evidence="1">The sequence shown here is derived from an EMBL/GenBank/DDBJ whole genome shotgun (WGS) entry which is preliminary data.</text>
</comment>
<sequence>MLFAREITSCKGRRCWEIYNSLIKEFGNEFNILLKVPKEKLVKSFDEKLADLILKNREGKIKVKPGFDGEYGVALLEEKQKTLI</sequence>
<dbReference type="AlphaFoldDB" id="X1EHT8"/>
<dbReference type="EMBL" id="BARU01009107">
    <property type="protein sequence ID" value="GAH32886.1"/>
    <property type="molecule type" value="Genomic_DNA"/>
</dbReference>
<evidence type="ECO:0000313" key="1">
    <source>
        <dbReference type="EMBL" id="GAH32886.1"/>
    </source>
</evidence>
<name>X1EHT8_9ZZZZ</name>
<protein>
    <submittedName>
        <fullName evidence="1">Uncharacterized protein</fullName>
    </submittedName>
</protein>
<dbReference type="PANTHER" id="PTHR40084">
    <property type="entry name" value="PHOSPHOHYDROLASE, PHP FAMILY"/>
    <property type="match status" value="1"/>
</dbReference>
<gene>
    <name evidence="1" type="ORF">S03H2_17630</name>
</gene>
<reference evidence="1" key="1">
    <citation type="journal article" date="2014" name="Front. Microbiol.">
        <title>High frequency of phylogenetically diverse reductive dehalogenase-homologous genes in deep subseafloor sedimentary metagenomes.</title>
        <authorList>
            <person name="Kawai M."/>
            <person name="Futagami T."/>
            <person name="Toyoda A."/>
            <person name="Takaki Y."/>
            <person name="Nishi S."/>
            <person name="Hori S."/>
            <person name="Arai W."/>
            <person name="Tsubouchi T."/>
            <person name="Morono Y."/>
            <person name="Uchiyama I."/>
            <person name="Ito T."/>
            <person name="Fujiyama A."/>
            <person name="Inagaki F."/>
            <person name="Takami H."/>
        </authorList>
    </citation>
    <scope>NUCLEOTIDE SEQUENCE</scope>
    <source>
        <strain evidence="1">Expedition CK06-06</strain>
    </source>
</reference>
<proteinExistence type="predicted"/>
<accession>X1EHT8</accession>